<sequence length="279" mass="31488">MVGAFKMPDVFWTAFVKLAHVNHAVLLMPYIRSANSSSRPPNAVARLRHDRLARSSKPFVARGSRVQRCEGCRLALPHCFCEWRPAVECAAGMCLIMHDVEPLKPSNTGWLIADVVSDSFAFGWSRTDVDDALLAVLSDPQWQPYLVFPAEYSAPERVVQTVEPVQGKRPLFVLLDATWTEARKMFRKSPYLDSLPVLSLSPEELSRYRLRRSTRGEHLCTAEVAALCLELAREERAAVALDAYLDVFSERYLNAKQNRQTDPFSAAHQRLQPFVAAFP</sequence>
<keyword evidence="2" id="KW-0808">Transferase</keyword>
<dbReference type="GO" id="GO:0016432">
    <property type="term" value="F:tRNA-uridine aminocarboxypropyltransferase activity"/>
    <property type="evidence" value="ECO:0007669"/>
    <property type="project" value="UniProtKB-EC"/>
</dbReference>
<dbReference type="InterPro" id="IPR039262">
    <property type="entry name" value="DTWD2/TAPT"/>
</dbReference>
<evidence type="ECO:0000256" key="1">
    <source>
        <dbReference type="ARBA" id="ARBA00012386"/>
    </source>
</evidence>
<keyword evidence="4" id="KW-0819">tRNA processing</keyword>
<dbReference type="PANTHER" id="PTHR21392">
    <property type="entry name" value="TRNA-URIDINE AMINOCARBOXYPROPYLTRANSFERASE 2"/>
    <property type="match status" value="1"/>
</dbReference>
<dbReference type="Proteomes" id="UP000250443">
    <property type="component" value="Unassembled WGS sequence"/>
</dbReference>
<evidence type="ECO:0000313" key="6">
    <source>
        <dbReference type="EMBL" id="SPZ09919.1"/>
    </source>
</evidence>
<evidence type="ECO:0000313" key="7">
    <source>
        <dbReference type="Proteomes" id="UP000250443"/>
    </source>
</evidence>
<dbReference type="PANTHER" id="PTHR21392:SF1">
    <property type="entry name" value="TRNA-URIDINE AMINOCARBOXYPROPYLTRANSFERASE"/>
    <property type="match status" value="1"/>
</dbReference>
<protein>
    <recommendedName>
        <fullName evidence="1">tRNA-uridine aminocarboxypropyltransferase</fullName>
        <ecNumber evidence="1">2.5.1.25</ecNumber>
    </recommendedName>
</protein>
<organism evidence="6 7">
    <name type="scientific">Pseudomonas luteola</name>
    <dbReference type="NCBI Taxonomy" id="47886"/>
    <lineage>
        <taxon>Bacteria</taxon>
        <taxon>Pseudomonadati</taxon>
        <taxon>Pseudomonadota</taxon>
        <taxon>Gammaproteobacteria</taxon>
        <taxon>Pseudomonadales</taxon>
        <taxon>Pseudomonadaceae</taxon>
        <taxon>Pseudomonas</taxon>
    </lineage>
</organism>
<dbReference type="Pfam" id="PF03942">
    <property type="entry name" value="DTW"/>
    <property type="match status" value="1"/>
</dbReference>
<dbReference type="GO" id="GO:0008033">
    <property type="term" value="P:tRNA processing"/>
    <property type="evidence" value="ECO:0007669"/>
    <property type="project" value="UniProtKB-KW"/>
</dbReference>
<evidence type="ECO:0000256" key="4">
    <source>
        <dbReference type="ARBA" id="ARBA00022694"/>
    </source>
</evidence>
<evidence type="ECO:0000259" key="5">
    <source>
        <dbReference type="SMART" id="SM01144"/>
    </source>
</evidence>
<keyword evidence="3" id="KW-0949">S-adenosyl-L-methionine</keyword>
<dbReference type="AlphaFoldDB" id="A0A2X2ENP2"/>
<reference evidence="6 7" key="1">
    <citation type="submission" date="2018-06" db="EMBL/GenBank/DDBJ databases">
        <authorList>
            <consortium name="Pathogen Informatics"/>
            <person name="Doyle S."/>
        </authorList>
    </citation>
    <scope>NUCLEOTIDE SEQUENCE [LARGE SCALE GENOMIC DNA]</scope>
    <source>
        <strain evidence="6 7">NCTC11842</strain>
    </source>
</reference>
<dbReference type="EMBL" id="UAUF01000013">
    <property type="protein sequence ID" value="SPZ09919.1"/>
    <property type="molecule type" value="Genomic_DNA"/>
</dbReference>
<dbReference type="InterPro" id="IPR005636">
    <property type="entry name" value="DTW"/>
</dbReference>
<feature type="domain" description="DTW" evidence="5">
    <location>
        <begin position="65"/>
        <end position="257"/>
    </location>
</feature>
<dbReference type="EC" id="2.5.1.25" evidence="1"/>
<proteinExistence type="predicted"/>
<name>A0A2X2ENP2_PSELU</name>
<evidence type="ECO:0000256" key="2">
    <source>
        <dbReference type="ARBA" id="ARBA00022679"/>
    </source>
</evidence>
<gene>
    <name evidence="6" type="ORF">NCTC11842_03504</name>
</gene>
<dbReference type="SMART" id="SM01144">
    <property type="entry name" value="DTW"/>
    <property type="match status" value="1"/>
</dbReference>
<accession>A0A2X2ENP2</accession>
<evidence type="ECO:0000256" key="3">
    <source>
        <dbReference type="ARBA" id="ARBA00022691"/>
    </source>
</evidence>